<name>A0ACB9XJY7_CHAAC</name>
<dbReference type="EMBL" id="CM043789">
    <property type="protein sequence ID" value="KAI4826610.1"/>
    <property type="molecule type" value="Genomic_DNA"/>
</dbReference>
<dbReference type="Proteomes" id="UP001057452">
    <property type="component" value="Chromosome 5"/>
</dbReference>
<comment type="caution">
    <text evidence="1">The sequence shown here is derived from an EMBL/GenBank/DDBJ whole genome shotgun (WGS) entry which is preliminary data.</text>
</comment>
<sequence length="209" mass="23401">MEELCSLYLRHTHLAPHFINLADQIQELLSESNWATEFLKALQGAITDAELTSKDLSWHLKMLARVAEEGEIKQQGTVNFLSHIITSSSLCVKGDWRLGNFLLGVCRRLLVHPGLDALLIPLADVLQHLACRYGDTDIRDHARLYYTLLTTLSKDKLAGVLSQGYGGGRRPRPRNERFPASWWKSEGLTSLLTVHGRRQYPKAAGGATN</sequence>
<keyword evidence="2" id="KW-1185">Reference proteome</keyword>
<evidence type="ECO:0000313" key="1">
    <source>
        <dbReference type="EMBL" id="KAI4826610.1"/>
    </source>
</evidence>
<protein>
    <submittedName>
        <fullName evidence="1">Uncharacterized protein</fullName>
    </submittedName>
</protein>
<evidence type="ECO:0000313" key="2">
    <source>
        <dbReference type="Proteomes" id="UP001057452"/>
    </source>
</evidence>
<gene>
    <name evidence="1" type="ORF">KUCAC02_030051</name>
</gene>
<reference evidence="1" key="1">
    <citation type="submission" date="2022-05" db="EMBL/GenBank/DDBJ databases">
        <title>Chromosome-level genome of Chaenocephalus aceratus.</title>
        <authorList>
            <person name="Park H."/>
        </authorList>
    </citation>
    <scope>NUCLEOTIDE SEQUENCE</scope>
    <source>
        <strain evidence="1">KU_202001</strain>
    </source>
</reference>
<accession>A0ACB9XJY7</accession>
<organism evidence="1 2">
    <name type="scientific">Chaenocephalus aceratus</name>
    <name type="common">Blackfin icefish</name>
    <name type="synonym">Chaenichthys aceratus</name>
    <dbReference type="NCBI Taxonomy" id="36190"/>
    <lineage>
        <taxon>Eukaryota</taxon>
        <taxon>Metazoa</taxon>
        <taxon>Chordata</taxon>
        <taxon>Craniata</taxon>
        <taxon>Vertebrata</taxon>
        <taxon>Euteleostomi</taxon>
        <taxon>Actinopterygii</taxon>
        <taxon>Neopterygii</taxon>
        <taxon>Teleostei</taxon>
        <taxon>Neoteleostei</taxon>
        <taxon>Acanthomorphata</taxon>
        <taxon>Eupercaria</taxon>
        <taxon>Perciformes</taxon>
        <taxon>Notothenioidei</taxon>
        <taxon>Channichthyidae</taxon>
        <taxon>Chaenocephalus</taxon>
    </lineage>
</organism>
<proteinExistence type="predicted"/>